<comment type="caution">
    <text evidence="2">The sequence shown here is derived from an EMBL/GenBank/DDBJ whole genome shotgun (WGS) entry which is preliminary data.</text>
</comment>
<feature type="signal peptide" evidence="1">
    <location>
        <begin position="1"/>
        <end position="20"/>
    </location>
</feature>
<feature type="chain" id="PRO_5021326605" description="DUF4369 domain-containing protein" evidence="1">
    <location>
        <begin position="21"/>
        <end position="263"/>
    </location>
</feature>
<reference evidence="2 3" key="1">
    <citation type="submission" date="2019-06" db="EMBL/GenBank/DDBJ databases">
        <authorList>
            <person name="Meng X."/>
        </authorList>
    </citation>
    <scope>NUCLEOTIDE SEQUENCE [LARGE SCALE GENOMIC DNA]</scope>
    <source>
        <strain evidence="2 3">M625</strain>
    </source>
</reference>
<protein>
    <recommendedName>
        <fullName evidence="4">DUF4369 domain-containing protein</fullName>
    </recommendedName>
</protein>
<evidence type="ECO:0000313" key="2">
    <source>
        <dbReference type="EMBL" id="TPN88924.1"/>
    </source>
</evidence>
<keyword evidence="1" id="KW-0732">Signal</keyword>
<evidence type="ECO:0008006" key="4">
    <source>
        <dbReference type="Google" id="ProtNLM"/>
    </source>
</evidence>
<proteinExistence type="predicted"/>
<sequence>MKLKSILLLLFLCLANISFAQHVYFYTSGSRNVGKNEITILLSSKKQKDTKYNMTYTWIRIDVAEGTSTLKVNSSKYGDIESIKVDMKKNDVAFYEIDASNTSIKVVEKQEKWVSSSVQSDYNNIKHNRELKERIKNHPKTNWDQQKLKKYFDTSTDTIEGIYEVPYIDGRHPAYILGIIKNKDNGFDIIYLDGSIGNTWKKGDLKGSLIRTGAKNVFRLNWYNEDKTLAEKKYAEYHEGRINLRISNSESLYYLKMYPYFKE</sequence>
<name>A0A504JDY2_9FLAO</name>
<dbReference type="EMBL" id="VFWZ01000001">
    <property type="protein sequence ID" value="TPN88924.1"/>
    <property type="molecule type" value="Genomic_DNA"/>
</dbReference>
<dbReference type="RefSeq" id="WP_140588948.1">
    <property type="nucleotide sequence ID" value="NZ_VFWZ01000001.1"/>
</dbReference>
<keyword evidence="3" id="KW-1185">Reference proteome</keyword>
<accession>A0A504JDY2</accession>
<dbReference type="Proteomes" id="UP000315540">
    <property type="component" value="Unassembled WGS sequence"/>
</dbReference>
<evidence type="ECO:0000313" key="3">
    <source>
        <dbReference type="Proteomes" id="UP000315540"/>
    </source>
</evidence>
<gene>
    <name evidence="2" type="ORF">FHK87_01530</name>
</gene>
<dbReference type="AlphaFoldDB" id="A0A504JDY2"/>
<dbReference type="OrthoDB" id="9766361at2"/>
<evidence type="ECO:0000256" key="1">
    <source>
        <dbReference type="SAM" id="SignalP"/>
    </source>
</evidence>
<organism evidence="2 3">
    <name type="scientific">Aquimarina algicola</name>
    <dbReference type="NCBI Taxonomy" id="2589995"/>
    <lineage>
        <taxon>Bacteria</taxon>
        <taxon>Pseudomonadati</taxon>
        <taxon>Bacteroidota</taxon>
        <taxon>Flavobacteriia</taxon>
        <taxon>Flavobacteriales</taxon>
        <taxon>Flavobacteriaceae</taxon>
        <taxon>Aquimarina</taxon>
    </lineage>
</organism>